<dbReference type="PANTHER" id="PTHR24220">
    <property type="entry name" value="IMPORT ATP-BINDING PROTEIN"/>
    <property type="match status" value="1"/>
</dbReference>
<accession>A0ABX5QFL4</accession>
<dbReference type="InterPro" id="IPR003439">
    <property type="entry name" value="ABC_transporter-like_ATP-bd"/>
</dbReference>
<evidence type="ECO:0000256" key="3">
    <source>
        <dbReference type="ARBA" id="ARBA00022840"/>
    </source>
</evidence>
<evidence type="ECO:0000313" key="6">
    <source>
        <dbReference type="Proteomes" id="UP000285768"/>
    </source>
</evidence>
<proteinExistence type="predicted"/>
<dbReference type="InterPro" id="IPR017871">
    <property type="entry name" value="ABC_transporter-like_CS"/>
</dbReference>
<feature type="domain" description="ABC transporter" evidence="4">
    <location>
        <begin position="11"/>
        <end position="235"/>
    </location>
</feature>
<name>A0ABX5QFL4_9MICO</name>
<dbReference type="Proteomes" id="UP000285768">
    <property type="component" value="Chromosome"/>
</dbReference>
<sequence length="235" mass="25182">MSFAHNLETILRFENVTLELGDGDSRVRPLDSVSLEIARSEFVGVVGPSGAGKSTLLAVAGALQSPDSGSVRVLDQELTEMAGSQGKMAKFRLRNIGFVFQSGNLIPALNSADQLRLMNRLAGGSSSFDPMPFLEAVDMAHKAKNLPRQLSGGERQRVGIARALVTRPGLLLVDEPTAALDRARSQQVVALLAEQSKTHGVAVMMVTHDHEVLGHCDRVLEMVDGRLGTFQPATT</sequence>
<dbReference type="PANTHER" id="PTHR24220:SF685">
    <property type="entry name" value="ABC TRANSPORTER RELATED"/>
    <property type="match status" value="1"/>
</dbReference>
<dbReference type="PROSITE" id="PS50893">
    <property type="entry name" value="ABC_TRANSPORTER_2"/>
    <property type="match status" value="1"/>
</dbReference>
<dbReference type="CDD" id="cd03255">
    <property type="entry name" value="ABC_MJ0796_LolCDE_FtsE"/>
    <property type="match status" value="1"/>
</dbReference>
<dbReference type="InterPro" id="IPR027417">
    <property type="entry name" value="P-loop_NTPase"/>
</dbReference>
<dbReference type="SUPFAM" id="SSF52540">
    <property type="entry name" value="P-loop containing nucleoside triphosphate hydrolases"/>
    <property type="match status" value="1"/>
</dbReference>
<dbReference type="InterPro" id="IPR003593">
    <property type="entry name" value="AAA+_ATPase"/>
</dbReference>
<evidence type="ECO:0000256" key="1">
    <source>
        <dbReference type="ARBA" id="ARBA00022448"/>
    </source>
</evidence>
<keyword evidence="1" id="KW-0813">Transport</keyword>
<reference evidence="5 6" key="1">
    <citation type="submission" date="2019-01" db="EMBL/GenBank/DDBJ databases">
        <title>Leucobacter muris sp. nov. isolated from the nose of a laboratory mouse.</title>
        <authorList>
            <person name="Benga L."/>
            <person name="Sproeer C."/>
            <person name="Schumann P."/>
            <person name="Verbarg S."/>
            <person name="Bunk B."/>
            <person name="Engelhardt E."/>
            <person name="Benten P.M."/>
            <person name="Sager M."/>
        </authorList>
    </citation>
    <scope>NUCLEOTIDE SEQUENCE [LARGE SCALE GENOMIC DNA]</scope>
    <source>
        <strain evidence="5 6">DSM 101948</strain>
    </source>
</reference>
<dbReference type="EMBL" id="CP035037">
    <property type="protein sequence ID" value="QAB17775.1"/>
    <property type="molecule type" value="Genomic_DNA"/>
</dbReference>
<keyword evidence="6" id="KW-1185">Reference proteome</keyword>
<dbReference type="Gene3D" id="3.40.50.300">
    <property type="entry name" value="P-loop containing nucleotide triphosphate hydrolases"/>
    <property type="match status" value="1"/>
</dbReference>
<dbReference type="SMART" id="SM00382">
    <property type="entry name" value="AAA"/>
    <property type="match status" value="1"/>
</dbReference>
<organism evidence="5 6">
    <name type="scientific">Leucobacter muris</name>
    <dbReference type="NCBI Taxonomy" id="1935379"/>
    <lineage>
        <taxon>Bacteria</taxon>
        <taxon>Bacillati</taxon>
        <taxon>Actinomycetota</taxon>
        <taxon>Actinomycetes</taxon>
        <taxon>Micrococcales</taxon>
        <taxon>Microbacteriaceae</taxon>
        <taxon>Leucobacter</taxon>
    </lineage>
</organism>
<protein>
    <submittedName>
        <fullName evidence="5">ABC transporter ATP-binding protein</fullName>
    </submittedName>
</protein>
<dbReference type="RefSeq" id="WP_128386827.1">
    <property type="nucleotide sequence ID" value="NZ_CP035037.1"/>
</dbReference>
<dbReference type="InterPro" id="IPR017911">
    <property type="entry name" value="MacB-like_ATP-bd"/>
</dbReference>
<dbReference type="Pfam" id="PF00005">
    <property type="entry name" value="ABC_tran"/>
    <property type="match status" value="1"/>
</dbReference>
<dbReference type="GO" id="GO:0005524">
    <property type="term" value="F:ATP binding"/>
    <property type="evidence" value="ECO:0007669"/>
    <property type="project" value="UniProtKB-KW"/>
</dbReference>
<dbReference type="InterPro" id="IPR015854">
    <property type="entry name" value="ABC_transpr_LolD-like"/>
</dbReference>
<evidence type="ECO:0000313" key="5">
    <source>
        <dbReference type="EMBL" id="QAB17775.1"/>
    </source>
</evidence>
<gene>
    <name evidence="5" type="ORF">Leucomu_07450</name>
</gene>
<evidence type="ECO:0000256" key="2">
    <source>
        <dbReference type="ARBA" id="ARBA00022741"/>
    </source>
</evidence>
<dbReference type="PROSITE" id="PS00211">
    <property type="entry name" value="ABC_TRANSPORTER_1"/>
    <property type="match status" value="1"/>
</dbReference>
<keyword evidence="2" id="KW-0547">Nucleotide-binding</keyword>
<evidence type="ECO:0000259" key="4">
    <source>
        <dbReference type="PROSITE" id="PS50893"/>
    </source>
</evidence>
<keyword evidence="3 5" id="KW-0067">ATP-binding</keyword>